<reference evidence="1 2" key="1">
    <citation type="journal article" date="2004" name="Nat. Biotechnol.">
        <title>The genome sequence of the anaerobic, sulfate-reducing bacterium Desulfovibrio vulgaris Hildenborough.</title>
        <authorList>
            <person name="Heidelberg J.F."/>
            <person name="Seshadri R."/>
            <person name="Haveman S.A."/>
            <person name="Hemme C.L."/>
            <person name="Paulsen I.T."/>
            <person name="Kolonay J.F."/>
            <person name="Eisen J.A."/>
            <person name="Ward N."/>
            <person name="Methe B."/>
            <person name="Brinkac L.M."/>
            <person name="Daugherty S.C."/>
            <person name="Deboy R.T."/>
            <person name="Dodson R.J."/>
            <person name="Durkin A.S."/>
            <person name="Madupu R."/>
            <person name="Nelson W.C."/>
            <person name="Sullivan S.A."/>
            <person name="Fouts D."/>
            <person name="Haft D.H."/>
            <person name="Selengut J."/>
            <person name="Peterson J.D."/>
            <person name="Davidsen T.M."/>
            <person name="Zafar N."/>
            <person name="Zhou L."/>
            <person name="Radune D."/>
            <person name="Dimitrov G."/>
            <person name="Hance M."/>
            <person name="Tran K."/>
            <person name="Khouri H."/>
            <person name="Gill J."/>
            <person name="Utterback T.R."/>
            <person name="Feldblyum T.V."/>
            <person name="Wall J.D."/>
            <person name="Voordouw G."/>
            <person name="Fraser C.M."/>
        </authorList>
    </citation>
    <scope>NUCLEOTIDE SEQUENCE [LARGE SCALE GENOMIC DNA]</scope>
    <source>
        <strain evidence="2">ATCC 29579 / DSM 644 / NCIMB 8303 / VKM B-1760 / Hildenborough</strain>
    </source>
</reference>
<dbReference type="EMBL" id="AE017285">
    <property type="protein sequence ID" value="AAS96204.1"/>
    <property type="molecule type" value="Genomic_DNA"/>
</dbReference>
<name>Q72BA9_NITV2</name>
<sequence>MGWLDILTGGFAGRVVDRVADMLPNRRAERQQEHERLMGQQATNTAEVQSSQGGVIGFVRSWRSVVGLLCGVALAWQVIVRPILVALFPSVGWFGYASEEMALIGRILLGMLGLGI</sequence>
<dbReference type="RefSeq" id="WP_010939015.1">
    <property type="nucleotide sequence ID" value="NC_002937.3"/>
</dbReference>
<organism evidence="1 2">
    <name type="scientific">Nitratidesulfovibrio vulgaris (strain ATCC 29579 / DSM 644 / CCUG 34227 / NCIMB 8303 / VKM B-1760 / Hildenborough)</name>
    <name type="common">Desulfovibrio vulgaris</name>
    <dbReference type="NCBI Taxonomy" id="882"/>
    <lineage>
        <taxon>Bacteria</taxon>
        <taxon>Pseudomonadati</taxon>
        <taxon>Thermodesulfobacteriota</taxon>
        <taxon>Desulfovibrionia</taxon>
        <taxon>Desulfovibrionales</taxon>
        <taxon>Desulfovibrionaceae</taxon>
        <taxon>Nitratidesulfovibrio</taxon>
    </lineage>
</organism>
<dbReference type="KEGG" id="dvu:DVU_1727"/>
<dbReference type="EnsemblBacteria" id="AAS96204">
    <property type="protein sequence ID" value="AAS96204"/>
    <property type="gene ID" value="DVU_1727"/>
</dbReference>
<dbReference type="HOGENOM" id="CLU_2092911_0_0_7"/>
<dbReference type="Proteomes" id="UP000002194">
    <property type="component" value="Chromosome"/>
</dbReference>
<proteinExistence type="predicted"/>
<dbReference type="PATRIC" id="fig|882.5.peg.1592"/>
<protein>
    <recommendedName>
        <fullName evidence="3">Holin of 3TMs, for gene-transfer release</fullName>
    </recommendedName>
</protein>
<keyword evidence="2" id="KW-1185">Reference proteome</keyword>
<evidence type="ECO:0008006" key="3">
    <source>
        <dbReference type="Google" id="ProtNLM"/>
    </source>
</evidence>
<evidence type="ECO:0000313" key="2">
    <source>
        <dbReference type="Proteomes" id="UP000002194"/>
    </source>
</evidence>
<dbReference type="PaxDb" id="882-DVU_1727"/>
<dbReference type="AlphaFoldDB" id="Q72BA9"/>
<accession>Q72BA9</accession>
<gene>
    <name evidence="1" type="ordered locus">DVU_1727</name>
</gene>
<dbReference type="STRING" id="882.DVU_1727"/>
<evidence type="ECO:0000313" key="1">
    <source>
        <dbReference type="EMBL" id="AAS96204.1"/>
    </source>
</evidence>